<dbReference type="AlphaFoldDB" id="A0A1B0Z1S2"/>
<organism evidence="1">
    <name type="scientific">uncultured Bacteroidota bacterium</name>
    <dbReference type="NCBI Taxonomy" id="152509"/>
    <lineage>
        <taxon>Bacteria</taxon>
        <taxon>Pseudomonadati</taxon>
        <taxon>Bacteroidota</taxon>
        <taxon>environmental samples</taxon>
    </lineage>
</organism>
<sequence>MAVTRIEEGGLGTDSFNLPVTLNGTDGSSTDAGDNIVLDASASGVDAGERLLFEGIPPDFANISTDTSVLSGATLTIDSGATIVNSGTATGFGGNEPTSADGQALGSASLEWSDLYLADGGVVYFGNDQEITLTHSADSGLLLKHTATADDKPINLVLQTGETDMAANDVIGKISFQAPDEGTGTDAILVSAAIQAVAEGNHSSSSNATRLEFMTGSSEAAAEKMTLTSAGILNTTKLGVITDHDLGDGLHIKTADSGASVSGDADEFIIEGSGNAGLSVLTGTSNLGSIYFGDSGDADAGGLYYDHSNNRLELRTNGSTQYVFDASGALNFGDDMQNANLTRGVNINSGGNDDEYFALKSTDVAHGITGSAETDTFFMIEKYQNAQGGPILRGYSETYYGMWLQGNVTQESTVHATHGTAMVIITGSTKSGTDAGAIGSSANVVGVAGQAGDFAWTVDASGNVFYDGTTSASNWDFHDDTALLDAFRHVTMTDKNEATKVFGNFIEEHAQILHDSGVIEMNDDGHHFVNTKGLNGLIIDSIRQTNHKIKVLAEVADEAIPGFGKKLSDALSINKLPVLE</sequence>
<evidence type="ECO:0000313" key="1">
    <source>
        <dbReference type="EMBL" id="ANO58139.1"/>
    </source>
</evidence>
<reference evidence="1" key="1">
    <citation type="submission" date="2015-11" db="EMBL/GenBank/DDBJ databases">
        <title>Genomes of Abundant and Widespread Viruses from the Deep Ocean.</title>
        <authorList>
            <person name="Mizuno C.M."/>
            <person name="Ghai R."/>
            <person name="Saghai A."/>
            <person name="Lopez-Garcia P."/>
            <person name="Rodriguez-Valera F."/>
        </authorList>
    </citation>
    <scope>NUCLEOTIDE SEQUENCE</scope>
</reference>
<dbReference type="EMBL" id="KT997799">
    <property type="protein sequence ID" value="ANO58139.1"/>
    <property type="molecule type" value="Genomic_DNA"/>
</dbReference>
<protein>
    <recommendedName>
        <fullName evidence="2">Peptidase S74 domain-containing protein</fullName>
    </recommendedName>
</protein>
<proteinExistence type="predicted"/>
<accession>A0A1B0Z1S2</accession>
<name>A0A1B0Z1S2_9BACT</name>
<evidence type="ECO:0008006" key="2">
    <source>
        <dbReference type="Google" id="ProtNLM"/>
    </source>
</evidence>